<evidence type="ECO:0000313" key="1">
    <source>
        <dbReference type="EMBL" id="TYG64032.1"/>
    </source>
</evidence>
<dbReference type="AlphaFoldDB" id="A0A5D2C7C4"/>
<reference evidence="1 2" key="1">
    <citation type="submission" date="2019-06" db="EMBL/GenBank/DDBJ databases">
        <title>WGS assembly of Gossypium darwinii.</title>
        <authorList>
            <person name="Chen Z.J."/>
            <person name="Sreedasyam A."/>
            <person name="Ando A."/>
            <person name="Song Q."/>
            <person name="De L."/>
            <person name="Hulse-Kemp A."/>
            <person name="Ding M."/>
            <person name="Ye W."/>
            <person name="Kirkbride R."/>
            <person name="Jenkins J."/>
            <person name="Plott C."/>
            <person name="Lovell J."/>
            <person name="Lin Y.-M."/>
            <person name="Vaughn R."/>
            <person name="Liu B."/>
            <person name="Li W."/>
            <person name="Simpson S."/>
            <person name="Scheffler B."/>
            <person name="Saski C."/>
            <person name="Grover C."/>
            <person name="Hu G."/>
            <person name="Conover J."/>
            <person name="Carlson J."/>
            <person name="Shu S."/>
            <person name="Boston L."/>
            <person name="Williams M."/>
            <person name="Peterson D."/>
            <person name="Mcgee K."/>
            <person name="Jones D."/>
            <person name="Wendel J."/>
            <person name="Stelly D."/>
            <person name="Grimwood J."/>
            <person name="Schmutz J."/>
        </authorList>
    </citation>
    <scope>NUCLEOTIDE SEQUENCE [LARGE SCALE GENOMIC DNA]</scope>
    <source>
        <strain evidence="1">1808015.09</strain>
    </source>
</reference>
<gene>
    <name evidence="1" type="ORF">ES288_D06G076500v1</name>
</gene>
<organism evidence="1 2">
    <name type="scientific">Gossypium darwinii</name>
    <name type="common">Darwin's cotton</name>
    <name type="synonym">Gossypium barbadense var. darwinii</name>
    <dbReference type="NCBI Taxonomy" id="34276"/>
    <lineage>
        <taxon>Eukaryota</taxon>
        <taxon>Viridiplantae</taxon>
        <taxon>Streptophyta</taxon>
        <taxon>Embryophyta</taxon>
        <taxon>Tracheophyta</taxon>
        <taxon>Spermatophyta</taxon>
        <taxon>Magnoliopsida</taxon>
        <taxon>eudicotyledons</taxon>
        <taxon>Gunneridae</taxon>
        <taxon>Pentapetalae</taxon>
        <taxon>rosids</taxon>
        <taxon>malvids</taxon>
        <taxon>Malvales</taxon>
        <taxon>Malvaceae</taxon>
        <taxon>Malvoideae</taxon>
        <taxon>Gossypium</taxon>
    </lineage>
</organism>
<name>A0A5D2C7C4_GOSDA</name>
<dbReference type="EMBL" id="CM017706">
    <property type="protein sequence ID" value="TYG64032.1"/>
    <property type="molecule type" value="Genomic_DNA"/>
</dbReference>
<keyword evidence="2" id="KW-1185">Reference proteome</keyword>
<evidence type="ECO:0000313" key="2">
    <source>
        <dbReference type="Proteomes" id="UP000323506"/>
    </source>
</evidence>
<accession>A0A5D2C7C4</accession>
<sequence length="35" mass="4018">MWSEGLGGCFLYVVLKYFTFGFLKLSSILGSPHYR</sequence>
<protein>
    <submittedName>
        <fullName evidence="1">Uncharacterized protein</fullName>
    </submittedName>
</protein>
<proteinExistence type="predicted"/>
<dbReference type="Proteomes" id="UP000323506">
    <property type="component" value="Chromosome D06"/>
</dbReference>